<dbReference type="RefSeq" id="WP_153512092.1">
    <property type="nucleotide sequence ID" value="NZ_CP045652.1"/>
</dbReference>
<proteinExistence type="predicted"/>
<evidence type="ECO:0000259" key="1">
    <source>
        <dbReference type="SMART" id="SM00986"/>
    </source>
</evidence>
<dbReference type="Pfam" id="PF03167">
    <property type="entry name" value="UDG"/>
    <property type="match status" value="1"/>
</dbReference>
<reference evidence="2 3" key="1">
    <citation type="submission" date="2019-10" db="EMBL/GenBank/DDBJ databases">
        <authorList>
            <person name="Dong K."/>
        </authorList>
    </citation>
    <scope>NUCLEOTIDE SEQUENCE [LARGE SCALE GENOMIC DNA]</scope>
    <source>
        <strain evidence="3">dk4302</strain>
    </source>
</reference>
<dbReference type="CDD" id="cd10032">
    <property type="entry name" value="UDG-F6_HDG"/>
    <property type="match status" value="1"/>
</dbReference>
<dbReference type="SUPFAM" id="SSF52141">
    <property type="entry name" value="Uracil-DNA glycosylase-like"/>
    <property type="match status" value="1"/>
</dbReference>
<feature type="domain" description="Uracil-DNA glycosylase-like" evidence="1">
    <location>
        <begin position="8"/>
        <end position="159"/>
    </location>
</feature>
<dbReference type="KEGG" id="sphe:GFH32_13455"/>
<sequence length="162" mass="18347">MEIKSSFPPIIASSARLLILGSLPGDLSIQQQQYYGHPQNRFWKLMYHLFAENFSTNYSDRKRLLVANHIALWDVCASAIRPGSMDSDISSVEVNNLPQLLQEYPAIKHVFFNGQKALALHDKLLKRAEGINYIGLPSTSPANARFNLALLSEHWKQILEVK</sequence>
<evidence type="ECO:0000313" key="3">
    <source>
        <dbReference type="Proteomes" id="UP000326921"/>
    </source>
</evidence>
<dbReference type="Gene3D" id="3.40.470.10">
    <property type="entry name" value="Uracil-DNA glycosylase-like domain"/>
    <property type="match status" value="1"/>
</dbReference>
<keyword evidence="3" id="KW-1185">Reference proteome</keyword>
<evidence type="ECO:0000313" key="2">
    <source>
        <dbReference type="EMBL" id="QGA27253.1"/>
    </source>
</evidence>
<gene>
    <name evidence="2" type="ORF">GFH32_13455</name>
</gene>
<accession>A0A5Q0QCG9</accession>
<dbReference type="NCBIfam" id="TIGR04274">
    <property type="entry name" value="hypoxanDNAglyco"/>
    <property type="match status" value="1"/>
</dbReference>
<dbReference type="EC" id="3.2.2.15" evidence="2"/>
<keyword evidence="2" id="KW-0326">Glycosidase</keyword>
<dbReference type="GO" id="GO:0033958">
    <property type="term" value="F:DNA-deoxyinosine glycosylase activity"/>
    <property type="evidence" value="ECO:0007669"/>
    <property type="project" value="UniProtKB-EC"/>
</dbReference>
<dbReference type="Proteomes" id="UP000326921">
    <property type="component" value="Chromosome"/>
</dbReference>
<dbReference type="SMART" id="SM00986">
    <property type="entry name" value="UDG"/>
    <property type="match status" value="1"/>
</dbReference>
<dbReference type="AlphaFoldDB" id="A0A5Q0QCG9"/>
<dbReference type="SMART" id="SM00987">
    <property type="entry name" value="UreE_C"/>
    <property type="match status" value="1"/>
</dbReference>
<dbReference type="InterPro" id="IPR026353">
    <property type="entry name" value="Hypoxan-DNA_Glyclase"/>
</dbReference>
<organism evidence="2 3">
    <name type="scientific">Sphingobacterium zhuxiongii</name>
    <dbReference type="NCBI Taxonomy" id="2662364"/>
    <lineage>
        <taxon>Bacteria</taxon>
        <taxon>Pseudomonadati</taxon>
        <taxon>Bacteroidota</taxon>
        <taxon>Sphingobacteriia</taxon>
        <taxon>Sphingobacteriales</taxon>
        <taxon>Sphingobacteriaceae</taxon>
        <taxon>Sphingobacterium</taxon>
    </lineage>
</organism>
<keyword evidence="2" id="KW-0378">Hydrolase</keyword>
<dbReference type="InterPro" id="IPR005122">
    <property type="entry name" value="Uracil-DNA_glycosylase-like"/>
</dbReference>
<dbReference type="InterPro" id="IPR036895">
    <property type="entry name" value="Uracil-DNA_glycosylase-like_sf"/>
</dbReference>
<protein>
    <submittedName>
        <fullName evidence="2">DNA-deoxyinosine glycosylase</fullName>
        <ecNumber evidence="2">3.2.2.15</ecNumber>
    </submittedName>
</protein>
<dbReference type="EMBL" id="CP045652">
    <property type="protein sequence ID" value="QGA27253.1"/>
    <property type="molecule type" value="Genomic_DNA"/>
</dbReference>
<name>A0A5Q0QCG9_9SPHI</name>